<feature type="domain" description="Endonuclease/exonuclease/phosphatase" evidence="9">
    <location>
        <begin position="4"/>
        <end position="245"/>
    </location>
</feature>
<dbReference type="SUPFAM" id="SSF56219">
    <property type="entry name" value="DNase I-like"/>
    <property type="match status" value="1"/>
</dbReference>
<evidence type="ECO:0000313" key="11">
    <source>
        <dbReference type="Proteomes" id="UP000244896"/>
    </source>
</evidence>
<evidence type="ECO:0000259" key="9">
    <source>
        <dbReference type="Pfam" id="PF03372"/>
    </source>
</evidence>
<comment type="cofactor">
    <cofactor evidence="1">
        <name>Mn(2+)</name>
        <dbReference type="ChEBI" id="CHEBI:29035"/>
    </cofactor>
</comment>
<dbReference type="InterPro" id="IPR004808">
    <property type="entry name" value="AP_endonuc_1"/>
</dbReference>
<feature type="binding site" evidence="7">
    <location>
        <position position="35"/>
    </location>
    <ligand>
        <name>Mg(2+)</name>
        <dbReference type="ChEBI" id="CHEBI:18420"/>
        <label>1</label>
    </ligand>
</feature>
<dbReference type="GO" id="GO:0003677">
    <property type="term" value="F:DNA binding"/>
    <property type="evidence" value="ECO:0007669"/>
    <property type="project" value="InterPro"/>
</dbReference>
<feature type="active site" evidence="6">
    <location>
        <position position="107"/>
    </location>
</feature>
<reference evidence="10 11" key="1">
    <citation type="journal article" date="2018" name="Syst. Appl. Microbiol.">
        <title>Ereboglobus luteus gen. nov. sp. nov. from cockroach guts, and new insights into the oxygen relationship of the genera Opitutus and Didymococcus (Verrucomicrobia: Opitutaceae).</title>
        <authorList>
            <person name="Tegtmeier D."/>
            <person name="Belitz A."/>
            <person name="Radek R."/>
            <person name="Heimerl T."/>
            <person name="Brune A."/>
        </authorList>
    </citation>
    <scope>NUCLEOTIDE SEQUENCE [LARGE SCALE GENOMIC DNA]</scope>
    <source>
        <strain evidence="10 11">Ho45</strain>
    </source>
</reference>
<feature type="active site" description="Proton donor/acceptor" evidence="6">
    <location>
        <position position="148"/>
    </location>
</feature>
<keyword evidence="4" id="KW-0378">Hydrolase</keyword>
<feature type="binding site" evidence="7">
    <location>
        <position position="7"/>
    </location>
    <ligand>
        <name>Mg(2+)</name>
        <dbReference type="ChEBI" id="CHEBI:18420"/>
        <label>1</label>
    </ligand>
</feature>
<name>A0A2U8E2G7_9BACT</name>
<dbReference type="Proteomes" id="UP000244896">
    <property type="component" value="Chromosome"/>
</dbReference>
<evidence type="ECO:0000256" key="7">
    <source>
        <dbReference type="PIRSR" id="PIRSR604808-2"/>
    </source>
</evidence>
<feature type="binding site" evidence="7">
    <location>
        <position position="245"/>
    </location>
    <ligand>
        <name>Mg(2+)</name>
        <dbReference type="ChEBI" id="CHEBI:18420"/>
        <label>1</label>
    </ligand>
</feature>
<gene>
    <name evidence="10" type="primary">xth</name>
    <name evidence="10" type="ORF">CKA38_05150</name>
</gene>
<feature type="site" description="Interaction with DNA substrate" evidence="8">
    <location>
        <position position="245"/>
    </location>
</feature>
<dbReference type="GO" id="GO:0008081">
    <property type="term" value="F:phosphoric diester hydrolase activity"/>
    <property type="evidence" value="ECO:0007669"/>
    <property type="project" value="TreeGrafter"/>
</dbReference>
<keyword evidence="5 7" id="KW-0460">Magnesium</keyword>
<accession>A0A2U8E2G7</accession>
<dbReference type="InterPro" id="IPR020848">
    <property type="entry name" value="AP_endonuclease_F1_CS"/>
</dbReference>
<dbReference type="PROSITE" id="PS51435">
    <property type="entry name" value="AP_NUCLEASE_F1_4"/>
    <property type="match status" value="1"/>
</dbReference>
<dbReference type="GO" id="GO:0046872">
    <property type="term" value="F:metal ion binding"/>
    <property type="evidence" value="ECO:0007669"/>
    <property type="project" value="UniProtKB-KW"/>
</dbReference>
<keyword evidence="11" id="KW-1185">Reference proteome</keyword>
<sequence>MKLISWNVNGIRAALKKGFLDYMQGCDADAICLQETKAHAGDVQHVTWTAGYEPYWHSALKKGYSGTVIFTRVKPKSVTFGIDEPEHDNEGRVITMEFPKFWLVNVYQPNSQRGLARLDYRTKAWDPAFLDYIKKLEKAGKPVVFCGDLNVAHEEIDLANPKSNRRNAGFTDEERANFSTLIGSGFVDTFREFEKGPGHYTWWSNMMNCRARNIGWRVDYFVVSEKLRPALKRAWISPEVMGSDHCPIGLELKV</sequence>
<dbReference type="NCBIfam" id="TIGR00195">
    <property type="entry name" value="exoDNase_III"/>
    <property type="match status" value="1"/>
</dbReference>
<keyword evidence="3 7" id="KW-0479">Metal-binding</keyword>
<feature type="site" description="Important for catalytic activity" evidence="8">
    <location>
        <position position="219"/>
    </location>
</feature>
<dbReference type="NCBIfam" id="TIGR00633">
    <property type="entry name" value="xth"/>
    <property type="match status" value="1"/>
</dbReference>
<dbReference type="GO" id="GO:0008311">
    <property type="term" value="F:double-stranded DNA 3'-5' DNA exonuclease activity"/>
    <property type="evidence" value="ECO:0007669"/>
    <property type="project" value="TreeGrafter"/>
</dbReference>
<organism evidence="10 11">
    <name type="scientific">Ereboglobus luteus</name>
    <dbReference type="NCBI Taxonomy" id="1796921"/>
    <lineage>
        <taxon>Bacteria</taxon>
        <taxon>Pseudomonadati</taxon>
        <taxon>Verrucomicrobiota</taxon>
        <taxon>Opitutia</taxon>
        <taxon>Opitutales</taxon>
        <taxon>Opitutaceae</taxon>
        <taxon>Ereboglobus</taxon>
    </lineage>
</organism>
<keyword evidence="7" id="KW-0464">Manganese</keyword>
<evidence type="ECO:0000256" key="8">
    <source>
        <dbReference type="PIRSR" id="PIRSR604808-3"/>
    </source>
</evidence>
<dbReference type="PANTHER" id="PTHR22748">
    <property type="entry name" value="AP ENDONUCLEASE"/>
    <property type="match status" value="1"/>
</dbReference>
<dbReference type="InterPro" id="IPR005135">
    <property type="entry name" value="Endo/exonuclease/phosphatase"/>
</dbReference>
<evidence type="ECO:0000256" key="6">
    <source>
        <dbReference type="PIRSR" id="PIRSR604808-1"/>
    </source>
</evidence>
<dbReference type="OrthoDB" id="9803914at2"/>
<feature type="active site" description="Proton acceptor" evidence="6">
    <location>
        <position position="245"/>
    </location>
</feature>
<dbReference type="EMBL" id="CP023004">
    <property type="protein sequence ID" value="AWI08722.1"/>
    <property type="molecule type" value="Genomic_DNA"/>
</dbReference>
<protein>
    <submittedName>
        <fullName evidence="10">Exodeoxyribonuclease III</fullName>
    </submittedName>
</protein>
<dbReference type="GO" id="GO:0006284">
    <property type="term" value="P:base-excision repair"/>
    <property type="evidence" value="ECO:0007669"/>
    <property type="project" value="TreeGrafter"/>
</dbReference>
<dbReference type="GO" id="GO:0003906">
    <property type="term" value="F:DNA-(apurinic or apyrimidinic site) endonuclease activity"/>
    <property type="evidence" value="ECO:0007669"/>
    <property type="project" value="TreeGrafter"/>
</dbReference>
<comment type="cofactor">
    <cofactor evidence="7">
        <name>Mg(2+)</name>
        <dbReference type="ChEBI" id="CHEBI:18420"/>
    </cofactor>
    <cofactor evidence="7">
        <name>Mn(2+)</name>
        <dbReference type="ChEBI" id="CHEBI:29035"/>
    </cofactor>
    <text evidence="7">Probably binds two magnesium or manganese ions per subunit.</text>
</comment>
<proteinExistence type="inferred from homology"/>
<feature type="binding site" evidence="7">
    <location>
        <position position="244"/>
    </location>
    <ligand>
        <name>Mg(2+)</name>
        <dbReference type="ChEBI" id="CHEBI:18420"/>
        <label>1</label>
    </ligand>
</feature>
<feature type="site" description="Transition state stabilizer" evidence="8">
    <location>
        <position position="150"/>
    </location>
</feature>
<dbReference type="InterPro" id="IPR036691">
    <property type="entry name" value="Endo/exonu/phosph_ase_sf"/>
</dbReference>
<comment type="similarity">
    <text evidence="2">Belongs to the DNA repair enzymes AP/ExoA family.</text>
</comment>
<feature type="binding site" evidence="7">
    <location>
        <position position="150"/>
    </location>
    <ligand>
        <name>Mg(2+)</name>
        <dbReference type="ChEBI" id="CHEBI:18420"/>
        <label>1</label>
    </ligand>
</feature>
<feature type="binding site" evidence="7">
    <location>
        <position position="148"/>
    </location>
    <ligand>
        <name>Mg(2+)</name>
        <dbReference type="ChEBI" id="CHEBI:18420"/>
        <label>1</label>
    </ligand>
</feature>
<evidence type="ECO:0000256" key="5">
    <source>
        <dbReference type="ARBA" id="ARBA00022842"/>
    </source>
</evidence>
<dbReference type="RefSeq" id="WP_108824532.1">
    <property type="nucleotide sequence ID" value="NZ_CP023004.1"/>
</dbReference>
<evidence type="ECO:0000256" key="2">
    <source>
        <dbReference type="ARBA" id="ARBA00007092"/>
    </source>
</evidence>
<evidence type="ECO:0000313" key="10">
    <source>
        <dbReference type="EMBL" id="AWI08722.1"/>
    </source>
</evidence>
<dbReference type="KEGG" id="elut:CKA38_05150"/>
<dbReference type="AlphaFoldDB" id="A0A2U8E2G7"/>
<evidence type="ECO:0000256" key="1">
    <source>
        <dbReference type="ARBA" id="ARBA00001936"/>
    </source>
</evidence>
<dbReference type="Gene3D" id="3.60.10.10">
    <property type="entry name" value="Endonuclease/exonuclease/phosphatase"/>
    <property type="match status" value="1"/>
</dbReference>
<dbReference type="PROSITE" id="PS00728">
    <property type="entry name" value="AP_NUCLEASE_F1_3"/>
    <property type="match status" value="1"/>
</dbReference>
<dbReference type="Pfam" id="PF03372">
    <property type="entry name" value="Exo_endo_phos"/>
    <property type="match status" value="1"/>
</dbReference>
<evidence type="ECO:0000256" key="4">
    <source>
        <dbReference type="ARBA" id="ARBA00022801"/>
    </source>
</evidence>
<dbReference type="PANTHER" id="PTHR22748:SF6">
    <property type="entry name" value="DNA-(APURINIC OR APYRIMIDINIC SITE) ENDONUCLEASE"/>
    <property type="match status" value="1"/>
</dbReference>
<evidence type="ECO:0000256" key="3">
    <source>
        <dbReference type="ARBA" id="ARBA00022723"/>
    </source>
</evidence>
<dbReference type="CDD" id="cd09087">
    <property type="entry name" value="Ape1-like_AP-endo"/>
    <property type="match status" value="1"/>
</dbReference>